<keyword evidence="2 6" id="KW-0328">Glycosyltransferase</keyword>
<dbReference type="FunFam" id="3.40.50.2000:FF:000021">
    <property type="entry name" value="UDP-glucuronosyltransferase"/>
    <property type="match status" value="1"/>
</dbReference>
<dbReference type="InterPro" id="IPR050271">
    <property type="entry name" value="UDP-glycosyltransferase"/>
</dbReference>
<evidence type="ECO:0000256" key="7">
    <source>
        <dbReference type="RuleBase" id="RU362059"/>
    </source>
</evidence>
<dbReference type="Gene3D" id="3.40.50.2000">
    <property type="entry name" value="Glycogen Phosphorylase B"/>
    <property type="match status" value="1"/>
</dbReference>
<dbReference type="EMBL" id="BTRK01000002">
    <property type="protein sequence ID" value="GMR34470.1"/>
    <property type="molecule type" value="Genomic_DNA"/>
</dbReference>
<comment type="catalytic activity">
    <reaction evidence="5 7">
        <text>glucuronate acceptor + UDP-alpha-D-glucuronate = acceptor beta-D-glucuronoside + UDP + H(+)</text>
        <dbReference type="Rhea" id="RHEA:21032"/>
        <dbReference type="ChEBI" id="CHEBI:15378"/>
        <dbReference type="ChEBI" id="CHEBI:58052"/>
        <dbReference type="ChEBI" id="CHEBI:58223"/>
        <dbReference type="ChEBI" id="CHEBI:132367"/>
        <dbReference type="ChEBI" id="CHEBI:132368"/>
        <dbReference type="EC" id="2.4.1.17"/>
    </reaction>
</comment>
<dbReference type="GO" id="GO:0016020">
    <property type="term" value="C:membrane"/>
    <property type="evidence" value="ECO:0007669"/>
    <property type="project" value="UniProtKB-SubCell"/>
</dbReference>
<dbReference type="GO" id="GO:0015020">
    <property type="term" value="F:glucuronosyltransferase activity"/>
    <property type="evidence" value="ECO:0007669"/>
    <property type="project" value="UniProtKB-EC"/>
</dbReference>
<keyword evidence="7" id="KW-0472">Membrane</keyword>
<keyword evidence="9" id="KW-1185">Reference proteome</keyword>
<organism evidence="8 9">
    <name type="scientific">Pristionchus mayeri</name>
    <dbReference type="NCBI Taxonomy" id="1317129"/>
    <lineage>
        <taxon>Eukaryota</taxon>
        <taxon>Metazoa</taxon>
        <taxon>Ecdysozoa</taxon>
        <taxon>Nematoda</taxon>
        <taxon>Chromadorea</taxon>
        <taxon>Rhabditida</taxon>
        <taxon>Rhabditina</taxon>
        <taxon>Diplogasteromorpha</taxon>
        <taxon>Diplogasteroidea</taxon>
        <taxon>Neodiplogasteridae</taxon>
        <taxon>Pristionchus</taxon>
    </lineage>
</organism>
<evidence type="ECO:0000313" key="9">
    <source>
        <dbReference type="Proteomes" id="UP001328107"/>
    </source>
</evidence>
<keyword evidence="3 6" id="KW-0808">Transferase</keyword>
<dbReference type="InterPro" id="IPR002213">
    <property type="entry name" value="UDP_glucos_trans"/>
</dbReference>
<dbReference type="AlphaFoldDB" id="A0AAN4ZCI7"/>
<comment type="similarity">
    <text evidence="1 6">Belongs to the UDP-glycosyltransferase family.</text>
</comment>
<evidence type="ECO:0000256" key="3">
    <source>
        <dbReference type="ARBA" id="ARBA00022679"/>
    </source>
</evidence>
<dbReference type="SUPFAM" id="SSF53756">
    <property type="entry name" value="UDP-Glycosyltransferase/glycogen phosphorylase"/>
    <property type="match status" value="1"/>
</dbReference>
<dbReference type="Pfam" id="PF00201">
    <property type="entry name" value="UDPGT"/>
    <property type="match status" value="1"/>
</dbReference>
<dbReference type="PROSITE" id="PS00375">
    <property type="entry name" value="UDPGT"/>
    <property type="match status" value="1"/>
</dbReference>
<evidence type="ECO:0000256" key="6">
    <source>
        <dbReference type="RuleBase" id="RU003718"/>
    </source>
</evidence>
<feature type="signal peptide" evidence="7">
    <location>
        <begin position="1"/>
        <end position="18"/>
    </location>
</feature>
<feature type="non-terminal residue" evidence="8">
    <location>
        <position position="1"/>
    </location>
</feature>
<evidence type="ECO:0000256" key="5">
    <source>
        <dbReference type="ARBA" id="ARBA00047475"/>
    </source>
</evidence>
<evidence type="ECO:0000256" key="2">
    <source>
        <dbReference type="ARBA" id="ARBA00022676"/>
    </source>
</evidence>
<evidence type="ECO:0000313" key="8">
    <source>
        <dbReference type="EMBL" id="GMR34470.1"/>
    </source>
</evidence>
<accession>A0AAN4ZCI7</accession>
<protein>
    <recommendedName>
        <fullName evidence="7">UDP-glucuronosyltransferase</fullName>
        <ecNumber evidence="7">2.4.1.17</ecNumber>
    </recommendedName>
</protein>
<comment type="subcellular location">
    <subcellularLocation>
        <location evidence="7">Membrane</location>
        <topology evidence="7">Single-pass membrane protein</topology>
    </subcellularLocation>
</comment>
<dbReference type="EC" id="2.4.1.17" evidence="7"/>
<evidence type="ECO:0000256" key="4">
    <source>
        <dbReference type="ARBA" id="ARBA00022729"/>
    </source>
</evidence>
<proteinExistence type="inferred from homology"/>
<feature type="chain" id="PRO_5042662290" description="UDP-glucuronosyltransferase" evidence="7">
    <location>
        <begin position="19"/>
        <end position="516"/>
    </location>
</feature>
<sequence length="516" mass="58458">YSMRLLLVLLLLGVATEAAKIAIFVFPLSNSHVIFTNRVAEELAQDHEVFIIRPNVNPKASSLVSKNLKVREIRTAGVSNQTYADFKEFEKEMIWGSPTMSEYWAISKGFRKMLAEACEDAVHSDDFMDQMREEKFDLALVHHFDTCPVSIAKAAGIPQFGYILSTPLIRMFTTFIGIPTLPSVFPSHLLDASNQMTFKQRLQNFLLEGMMAIVGKFFMGNEVDALFKEKYGADFPSNSELVLNGKFLLANVHPDIEFPVPVTSKVTYFGGLGMSNESKPLDEPYASFISKAKNVVFVSFGTVADPKKMPQSWKTAFVELFENNPLIHFIWRMGDDVEVPKNVLRSLWHPQKDILAHPKVAAFITHAGYNSIGEAIASGTPLITVPLFGDQPRNSRLAEYRGFGVRVEKDDITFESLNAALHKILDNQSYEKSAQSLRKIVFSSPVKAGDALRHAINFALDHPDHNRDLPSLNFFQLYSLDMIFILFIFPLFLPLLFKWYYWSCCKMAYKEKEKMN</sequence>
<keyword evidence="4 7" id="KW-0732">Signal</keyword>
<gene>
    <name evidence="8" type="ORF">PMAYCL1PPCAC_04665</name>
</gene>
<feature type="transmembrane region" description="Helical" evidence="7">
    <location>
        <begin position="477"/>
        <end position="497"/>
    </location>
</feature>
<reference evidence="9" key="1">
    <citation type="submission" date="2022-10" db="EMBL/GenBank/DDBJ databases">
        <title>Genome assembly of Pristionchus species.</title>
        <authorList>
            <person name="Yoshida K."/>
            <person name="Sommer R.J."/>
        </authorList>
    </citation>
    <scope>NUCLEOTIDE SEQUENCE [LARGE SCALE GENOMIC DNA]</scope>
    <source>
        <strain evidence="9">RS5460</strain>
    </source>
</reference>
<dbReference type="InterPro" id="IPR035595">
    <property type="entry name" value="UDP_glycos_trans_CS"/>
</dbReference>
<dbReference type="CDD" id="cd03784">
    <property type="entry name" value="GT1_Gtf-like"/>
    <property type="match status" value="1"/>
</dbReference>
<name>A0AAN4ZCI7_9BILA</name>
<dbReference type="Proteomes" id="UP001328107">
    <property type="component" value="Unassembled WGS sequence"/>
</dbReference>
<comment type="caution">
    <text evidence="8">The sequence shown here is derived from an EMBL/GenBank/DDBJ whole genome shotgun (WGS) entry which is preliminary data.</text>
</comment>
<keyword evidence="7" id="KW-0812">Transmembrane</keyword>
<keyword evidence="7" id="KW-1133">Transmembrane helix</keyword>
<dbReference type="PANTHER" id="PTHR48043">
    <property type="entry name" value="EG:EG0003.4 PROTEIN-RELATED"/>
    <property type="match status" value="1"/>
</dbReference>
<evidence type="ECO:0000256" key="1">
    <source>
        <dbReference type="ARBA" id="ARBA00009995"/>
    </source>
</evidence>
<dbReference type="PANTHER" id="PTHR48043:SF145">
    <property type="entry name" value="FI06409P-RELATED"/>
    <property type="match status" value="1"/>
</dbReference>